<evidence type="ECO:0000259" key="1">
    <source>
        <dbReference type="PROSITE" id="PS51192"/>
    </source>
</evidence>
<proteinExistence type="predicted"/>
<dbReference type="InterPro" id="IPR006555">
    <property type="entry name" value="ATP-dep_Helicase_C"/>
</dbReference>
<keyword evidence="2" id="KW-0547">Nucleotide-binding</keyword>
<organism evidence="2 3">
    <name type="scientific">Bradyrhizobium icense</name>
    <dbReference type="NCBI Taxonomy" id="1274631"/>
    <lineage>
        <taxon>Bacteria</taxon>
        <taxon>Pseudomonadati</taxon>
        <taxon>Pseudomonadota</taxon>
        <taxon>Alphaproteobacteria</taxon>
        <taxon>Hyphomicrobiales</taxon>
        <taxon>Nitrobacteraceae</taxon>
        <taxon>Bradyrhizobium</taxon>
    </lineage>
</organism>
<dbReference type="Pfam" id="PF00270">
    <property type="entry name" value="DEAD"/>
    <property type="match status" value="1"/>
</dbReference>
<dbReference type="SMART" id="SM00487">
    <property type="entry name" value="DEXDc"/>
    <property type="match status" value="1"/>
</dbReference>
<dbReference type="Pfam" id="PF13307">
    <property type="entry name" value="Helicase_C_2"/>
    <property type="match status" value="1"/>
</dbReference>
<dbReference type="GO" id="GO:0005524">
    <property type="term" value="F:ATP binding"/>
    <property type="evidence" value="ECO:0007669"/>
    <property type="project" value="InterPro"/>
</dbReference>
<reference evidence="2 3" key="1">
    <citation type="submission" date="2016-07" db="EMBL/GenBank/DDBJ databases">
        <title>Complete genome sequence of Bradyrhizobium icense LMTR 13T, a potential inoculant strain isolated from lima bean (Phaseolus lunatus) in Peru.</title>
        <authorList>
            <person name="Ormeno-Orrillo E."/>
            <person name="Duran D."/>
            <person name="Rogel M.A."/>
            <person name="Rey L."/>
            <person name="Imperial J."/>
            <person name="Ruiz-Argueso T."/>
            <person name="Martinez-Romero E."/>
        </authorList>
    </citation>
    <scope>NUCLEOTIDE SEQUENCE [LARGE SCALE GENOMIC DNA]</scope>
    <source>
        <strain evidence="2 3">LMTR 13</strain>
    </source>
</reference>
<keyword evidence="2" id="KW-0347">Helicase</keyword>
<keyword evidence="3" id="KW-1185">Reference proteome</keyword>
<evidence type="ECO:0000313" key="3">
    <source>
        <dbReference type="Proteomes" id="UP000092839"/>
    </source>
</evidence>
<name>A0A1B1U8L2_9BRAD</name>
<dbReference type="KEGG" id="bic:LMTR13_01800"/>
<dbReference type="RefSeq" id="WP_065726431.1">
    <property type="nucleotide sequence ID" value="NZ_CP016428.1"/>
</dbReference>
<keyword evidence="2" id="KW-0067">ATP-binding</keyword>
<dbReference type="GO" id="GO:0016818">
    <property type="term" value="F:hydrolase activity, acting on acid anhydrides, in phosphorus-containing anhydrides"/>
    <property type="evidence" value="ECO:0007669"/>
    <property type="project" value="InterPro"/>
</dbReference>
<dbReference type="Proteomes" id="UP000092839">
    <property type="component" value="Chromosome"/>
</dbReference>
<protein>
    <submittedName>
        <fullName evidence="2">DEAD/DEAH box helicase</fullName>
    </submittedName>
</protein>
<dbReference type="InterPro" id="IPR011545">
    <property type="entry name" value="DEAD/DEAH_box_helicase_dom"/>
</dbReference>
<feature type="domain" description="Helicase ATP-binding" evidence="1">
    <location>
        <begin position="43"/>
        <end position="313"/>
    </location>
</feature>
<dbReference type="Gene3D" id="3.40.50.300">
    <property type="entry name" value="P-loop containing nucleotide triphosphate hydrolases"/>
    <property type="match status" value="2"/>
</dbReference>
<dbReference type="GO" id="GO:0006139">
    <property type="term" value="P:nucleobase-containing compound metabolic process"/>
    <property type="evidence" value="ECO:0007669"/>
    <property type="project" value="InterPro"/>
</dbReference>
<dbReference type="InterPro" id="IPR027417">
    <property type="entry name" value="P-loop_NTPase"/>
</dbReference>
<dbReference type="InterPro" id="IPR014001">
    <property type="entry name" value="Helicase_ATP-bd"/>
</dbReference>
<gene>
    <name evidence="2" type="ORF">LMTR13_01800</name>
</gene>
<dbReference type="AlphaFoldDB" id="A0A1B1U8L2"/>
<dbReference type="PROSITE" id="PS51192">
    <property type="entry name" value="HELICASE_ATP_BIND_1"/>
    <property type="match status" value="1"/>
</dbReference>
<accession>A0A1B1U8L2</accession>
<sequence length="867" mass="95614">MAFKDAPPPEAVPDSPEKILLELPRRKIPGVLLHQGQIMQQYVARALTASDVAMQLPTGSGKTLVGLLTGEWLRRKNNERIVFVCPTRQLVNQVVAQAESQYGLSVHGFTGSKYEFDAAAKADYLAARRIAVTTYSGLFNINPFFDSPDVIIADDAHATENYVASMWSLRVIRNEGAHAALHAALAELLRPFLDSTDFGRLTGEIDSSLFDVSWVEKLPTPAFASITPEFVGIVDQYVGSIDTLRYTWMLLRDNLHACHVYLSPSEILVRPLIPPTWTHAPFANARQRIFMSATLGEGGDLERLTGRESITRLPTPEGWDRQGIGRRFFIFPEMTLDADETASLRRTLMQQVPRSVVLVPNDRVKNEIVADIQNHLGLTVVDASSIEDSKETFVRSTGSVAVFSNRYDGIDFPGDECRLLFLDGLPKTTNAQERFFVSKMGAYALLQGRIQTRIVQAVGRCTRSLQDFSAVVVTGPSLTDYLNSPVRTNFLHPELQAELDFGARQSSNTSVNDLVENFGIFLRNDATWEAVNRQILAKRAVASQKVPSGLGQLQHVVAAEIKYQKSLWLRHYEGAVECAGQVLAGLTDETLKGYRALWQYLAGAAAAYGEANGIAGMSARARTHFAAARDAAAGIHWLASLARFRADVPANTPENEALQLQVERLESYLLKLGISHEAQFAKREKAILDGLNSDDATKFEIAQRDLGLMLGFQAGKHESDASPDPWWLSGNYCLVFEDHSEAKITSTLGAEKARQAAGHPNWMRANAALTQVAAGMTILPVLVTPVQRAEAGAIPHLEGVALWKLEDFRTWAREALGVIRSLRRTLGDDCDLAWRAEAQEVLEHRRYSAASLIEDISKTNAADVLGR</sequence>
<dbReference type="EMBL" id="CP016428">
    <property type="protein sequence ID" value="ANV99113.1"/>
    <property type="molecule type" value="Genomic_DNA"/>
</dbReference>
<dbReference type="SUPFAM" id="SSF52540">
    <property type="entry name" value="P-loop containing nucleoside triphosphate hydrolases"/>
    <property type="match status" value="2"/>
</dbReference>
<keyword evidence="2" id="KW-0378">Hydrolase</keyword>
<dbReference type="SMART" id="SM00491">
    <property type="entry name" value="HELICc2"/>
    <property type="match status" value="1"/>
</dbReference>
<evidence type="ECO:0000313" key="2">
    <source>
        <dbReference type="EMBL" id="ANV99113.1"/>
    </source>
</evidence>
<dbReference type="STRING" id="1274631.LMTR13_01800"/>
<dbReference type="OrthoDB" id="366844at2"/>
<dbReference type="GO" id="GO:0003676">
    <property type="term" value="F:nucleic acid binding"/>
    <property type="evidence" value="ECO:0007669"/>
    <property type="project" value="InterPro"/>
</dbReference>
<dbReference type="GO" id="GO:0004386">
    <property type="term" value="F:helicase activity"/>
    <property type="evidence" value="ECO:0007669"/>
    <property type="project" value="UniProtKB-KW"/>
</dbReference>